<dbReference type="InterPro" id="IPR050639">
    <property type="entry name" value="SSR_resolvase"/>
</dbReference>
<evidence type="ECO:0000259" key="3">
    <source>
        <dbReference type="PROSITE" id="PS51737"/>
    </source>
</evidence>
<dbReference type="CDD" id="cd00338">
    <property type="entry name" value="Ser_Recombinase"/>
    <property type="match status" value="1"/>
</dbReference>
<reference evidence="5" key="1">
    <citation type="journal article" date="2019" name="Int. J. Syst. Evol. Microbiol.">
        <title>The Global Catalogue of Microorganisms (GCM) 10K type strain sequencing project: providing services to taxonomists for standard genome sequencing and annotation.</title>
        <authorList>
            <consortium name="The Broad Institute Genomics Platform"/>
            <consortium name="The Broad Institute Genome Sequencing Center for Infectious Disease"/>
            <person name="Wu L."/>
            <person name="Ma J."/>
        </authorList>
    </citation>
    <scope>NUCLEOTIDE SEQUENCE [LARGE SCALE GENOMIC DNA]</scope>
    <source>
        <strain evidence="5">JCM 16908</strain>
    </source>
</reference>
<evidence type="ECO:0000313" key="4">
    <source>
        <dbReference type="EMBL" id="GAA3785918.1"/>
    </source>
</evidence>
<proteinExistence type="predicted"/>
<protein>
    <recommendedName>
        <fullName evidence="6">Recombinase family protein</fullName>
    </recommendedName>
</protein>
<evidence type="ECO:0008006" key="6">
    <source>
        <dbReference type="Google" id="ProtNLM"/>
    </source>
</evidence>
<dbReference type="SMART" id="SM00857">
    <property type="entry name" value="Resolvase"/>
    <property type="match status" value="1"/>
</dbReference>
<dbReference type="InterPro" id="IPR025827">
    <property type="entry name" value="Zn_ribbon_recom_dom"/>
</dbReference>
<dbReference type="InterPro" id="IPR036162">
    <property type="entry name" value="Resolvase-like_N_sf"/>
</dbReference>
<dbReference type="Proteomes" id="UP001500888">
    <property type="component" value="Unassembled WGS sequence"/>
</dbReference>
<dbReference type="PROSITE" id="PS51737">
    <property type="entry name" value="RECOMBINASE_DNA_BIND"/>
    <property type="match status" value="1"/>
</dbReference>
<dbReference type="InterPro" id="IPR006119">
    <property type="entry name" value="Resolv_N"/>
</dbReference>
<dbReference type="PROSITE" id="PS51736">
    <property type="entry name" value="RECOMBINASES_3"/>
    <property type="match status" value="1"/>
</dbReference>
<gene>
    <name evidence="4" type="ORF">GCM10022226_00060</name>
</gene>
<dbReference type="InterPro" id="IPR011109">
    <property type="entry name" value="DNA_bind_recombinase_dom"/>
</dbReference>
<dbReference type="Gene3D" id="3.40.50.1390">
    <property type="entry name" value="Resolvase, N-terminal catalytic domain"/>
    <property type="match status" value="1"/>
</dbReference>
<feature type="domain" description="Resolvase/invertase-type recombinase catalytic" evidence="2">
    <location>
        <begin position="1"/>
        <end position="140"/>
    </location>
</feature>
<name>A0ABP7HBB8_9ACTN</name>
<dbReference type="Pfam" id="PF00239">
    <property type="entry name" value="Resolvase"/>
    <property type="match status" value="1"/>
</dbReference>
<dbReference type="Pfam" id="PF13408">
    <property type="entry name" value="Zn_ribbon_recom"/>
    <property type="match status" value="1"/>
</dbReference>
<dbReference type="SUPFAM" id="SSF53041">
    <property type="entry name" value="Resolvase-like"/>
    <property type="match status" value="1"/>
</dbReference>
<dbReference type="Gene3D" id="3.90.1750.20">
    <property type="entry name" value="Putative Large Serine Recombinase, Chain B, Domain 2"/>
    <property type="match status" value="1"/>
</dbReference>
<evidence type="ECO:0000259" key="2">
    <source>
        <dbReference type="PROSITE" id="PS51736"/>
    </source>
</evidence>
<keyword evidence="1" id="KW-0175">Coiled coil</keyword>
<accession>A0ABP7HBB8</accession>
<dbReference type="Pfam" id="PF07508">
    <property type="entry name" value="Recombinase"/>
    <property type="match status" value="1"/>
</dbReference>
<evidence type="ECO:0000256" key="1">
    <source>
        <dbReference type="SAM" id="Coils"/>
    </source>
</evidence>
<feature type="domain" description="Recombinase" evidence="3">
    <location>
        <begin position="150"/>
        <end position="268"/>
    </location>
</feature>
<comment type="caution">
    <text evidence="4">The sequence shown here is derived from an EMBL/GenBank/DDBJ whole genome shotgun (WGS) entry which is preliminary data.</text>
</comment>
<feature type="coiled-coil region" evidence="1">
    <location>
        <begin position="361"/>
        <end position="430"/>
    </location>
</feature>
<dbReference type="PANTHER" id="PTHR30461">
    <property type="entry name" value="DNA-INVERTASE FROM LAMBDOID PROPHAGE"/>
    <property type="match status" value="1"/>
</dbReference>
<organism evidence="4 5">
    <name type="scientific">Sphaerisporangium flaviroseum</name>
    <dbReference type="NCBI Taxonomy" id="509199"/>
    <lineage>
        <taxon>Bacteria</taxon>
        <taxon>Bacillati</taxon>
        <taxon>Actinomycetota</taxon>
        <taxon>Actinomycetes</taxon>
        <taxon>Streptosporangiales</taxon>
        <taxon>Streptosporangiaceae</taxon>
        <taxon>Sphaerisporangium</taxon>
    </lineage>
</organism>
<keyword evidence="5" id="KW-1185">Reference proteome</keyword>
<sequence length="493" mass="54987">MSTDHQVDGSSLDEQVRKCRQEADRRGWEVVQVYREGFTGTQDSRPELDQLLTLCANGAVGAVLVSKLDRLARDEIARILTMRELAELDVQLVALDLGGADHRTEEGELIHGIVGQVAAWERRRLLRRMAEGQHGKARAGRWPASPSALPYGYRLEGRGRTNRVVHNADEVAMLRLVVGWIVDEGLTRGQAAQRLNAEGYRQRNRNPWHQDNLRDVLRKNRGLVGELSWGGKKSSGKYGDPITIQVEPIITEERWVALQEALSRNTRVAGQKREFLLGGGRLVSPCGLSYGGVSRQADGSRIYRCKGRRWNSTGAPKCSCANIKADTIDARVWAEVRDLLGRPERLLRLASDYYANRADQVEAERSELDQITTHLAKLENALTNEVAEYLRQGVPADVVKAAADRIRDEMAELRGRRAELAARVEDANGESERMRALIELSERASTRLVNMGLAEQAEVLKLLDVRVTVLENDHEPSLRITGVVPIQQAGSEP</sequence>
<dbReference type="EMBL" id="BAAAZR010000001">
    <property type="protein sequence ID" value="GAA3785918.1"/>
    <property type="molecule type" value="Genomic_DNA"/>
</dbReference>
<dbReference type="InterPro" id="IPR038109">
    <property type="entry name" value="DNA_bind_recomb_sf"/>
</dbReference>
<dbReference type="PANTHER" id="PTHR30461:SF23">
    <property type="entry name" value="DNA RECOMBINASE-RELATED"/>
    <property type="match status" value="1"/>
</dbReference>
<evidence type="ECO:0000313" key="5">
    <source>
        <dbReference type="Proteomes" id="UP001500888"/>
    </source>
</evidence>